<proteinExistence type="predicted"/>
<accession>A0A7V8SY79</accession>
<dbReference type="Proteomes" id="UP000567293">
    <property type="component" value="Unassembled WGS sequence"/>
</dbReference>
<feature type="non-terminal residue" evidence="1">
    <location>
        <position position="434"/>
    </location>
</feature>
<sequence length="434" mass="48054">NFALLHHRDQTLRRRFAALFLAPLFGIETLTAFDTREQPLQTLLGQGYHSTTLSQFLGQLERIDAAAALLPALVPDKASQITYVDGHMMAYWSRASMHKGKITMLGRIMAGSHAVIAHDDTGHAVCVEYHPPDIHLSQVIVAYCQKVALATGSALFVIDRAVNSLAMACAFAQQGLGLLCMLDDNEHDGLASFAATEVATLADGTRVYSGPWKEAHPADPRDFVIVEPATGKTLVYWGTPQVKDTLEVTQWPSVYRERNERQENSFKRMIDHGALNTNYGRKKIIGPDRHQQRARAKLDQAVQAAQQRLGTKAEALKVQQDKVAESVSKGHGKRLEQRQRALVSLAQEVQDAQDTHGQLVAQAQALGPPRQRADRDFRKQTIMTVRTLLLENALTSFMAVLVGTLTMKVSLDCILHILFERSGARMVTGSQMIY</sequence>
<reference evidence="1" key="1">
    <citation type="submission" date="2020-06" db="EMBL/GenBank/DDBJ databases">
        <title>Legume-microbial interactions unlock mineral nutrients during tropical forest succession.</title>
        <authorList>
            <person name="Epihov D.Z."/>
        </authorList>
    </citation>
    <scope>NUCLEOTIDE SEQUENCE [LARGE SCALE GENOMIC DNA]</scope>
    <source>
        <strain evidence="1">Pan2503</strain>
    </source>
</reference>
<feature type="non-terminal residue" evidence="1">
    <location>
        <position position="1"/>
    </location>
</feature>
<organism evidence="1 2">
    <name type="scientific">Candidatus Acidiferrum panamense</name>
    <dbReference type="NCBI Taxonomy" id="2741543"/>
    <lineage>
        <taxon>Bacteria</taxon>
        <taxon>Pseudomonadati</taxon>
        <taxon>Acidobacteriota</taxon>
        <taxon>Terriglobia</taxon>
        <taxon>Candidatus Acidiferrales</taxon>
        <taxon>Candidatus Acidiferrum</taxon>
    </lineage>
</organism>
<dbReference type="AlphaFoldDB" id="A0A7V8SY79"/>
<comment type="caution">
    <text evidence="1">The sequence shown here is derived from an EMBL/GenBank/DDBJ whole genome shotgun (WGS) entry which is preliminary data.</text>
</comment>
<gene>
    <name evidence="1" type="ORF">HRJ53_19220</name>
</gene>
<name>A0A7V8SY79_9BACT</name>
<evidence type="ECO:0000313" key="2">
    <source>
        <dbReference type="Proteomes" id="UP000567293"/>
    </source>
</evidence>
<protein>
    <submittedName>
        <fullName evidence="1">OmpH family outer membrane protein</fullName>
    </submittedName>
</protein>
<evidence type="ECO:0000313" key="1">
    <source>
        <dbReference type="EMBL" id="MBA0087120.1"/>
    </source>
</evidence>
<keyword evidence="2" id="KW-1185">Reference proteome</keyword>
<dbReference type="EMBL" id="JACDQQ010001840">
    <property type="protein sequence ID" value="MBA0087120.1"/>
    <property type="molecule type" value="Genomic_DNA"/>
</dbReference>